<comment type="cofactor">
    <cofactor evidence="1 19">
        <name>Mg(2+)</name>
        <dbReference type="ChEBI" id="CHEBI:18420"/>
    </cofactor>
</comment>
<dbReference type="GO" id="GO:0009236">
    <property type="term" value="P:cobalamin biosynthetic process"/>
    <property type="evidence" value="ECO:0007669"/>
    <property type="project" value="UniProtKB-UniRule"/>
</dbReference>
<organism evidence="20 21">
    <name type="scientific">Candidatus Nitrosotenuis cloacae</name>
    <dbReference type="NCBI Taxonomy" id="1603555"/>
    <lineage>
        <taxon>Archaea</taxon>
        <taxon>Nitrososphaerota</taxon>
        <taxon>Candidatus Nitrosotenuis</taxon>
    </lineage>
</organism>
<feature type="transmembrane region" description="Helical" evidence="19">
    <location>
        <begin position="177"/>
        <end position="210"/>
    </location>
</feature>
<keyword evidence="8 19" id="KW-0169">Cobalamin biosynthesis</keyword>
<protein>
    <recommendedName>
        <fullName evidence="6 19">Adenosylcobinamide-GDP ribazoletransferase</fullName>
        <ecNumber evidence="5 19">2.7.8.26</ecNumber>
    </recommendedName>
    <alternativeName>
        <fullName evidence="16 19">Cobalamin synthase</fullName>
    </alternativeName>
    <alternativeName>
        <fullName evidence="15 19">Cobalamin-5'-phosphate synthase</fullName>
    </alternativeName>
</protein>
<evidence type="ECO:0000256" key="14">
    <source>
        <dbReference type="ARBA" id="ARBA00025228"/>
    </source>
</evidence>
<keyword evidence="11 19" id="KW-0460">Magnesium</keyword>
<dbReference type="OrthoDB" id="11748at2157"/>
<evidence type="ECO:0000256" key="10">
    <source>
        <dbReference type="ARBA" id="ARBA00022692"/>
    </source>
</evidence>
<evidence type="ECO:0000256" key="5">
    <source>
        <dbReference type="ARBA" id="ARBA00013200"/>
    </source>
</evidence>
<evidence type="ECO:0000256" key="4">
    <source>
        <dbReference type="ARBA" id="ARBA00010561"/>
    </source>
</evidence>
<dbReference type="EC" id="2.7.8.26" evidence="5 19"/>
<dbReference type="InterPro" id="IPR003805">
    <property type="entry name" value="CobS"/>
</dbReference>
<comment type="catalytic activity">
    <reaction evidence="18 19">
        <text>alpha-ribazole 5'-phosphate + adenosylcob(III)inamide-GDP = adenosylcob(III)alamin 5'-phosphate + GMP + H(+)</text>
        <dbReference type="Rhea" id="RHEA:23560"/>
        <dbReference type="ChEBI" id="CHEBI:15378"/>
        <dbReference type="ChEBI" id="CHEBI:57918"/>
        <dbReference type="ChEBI" id="CHEBI:58115"/>
        <dbReference type="ChEBI" id="CHEBI:60487"/>
        <dbReference type="ChEBI" id="CHEBI:60493"/>
        <dbReference type="EC" id="2.7.8.26"/>
    </reaction>
</comment>
<comment type="function">
    <text evidence="14 19">Joins adenosylcobinamide-GDP and alpha-ribazole to generate adenosylcobalamin (Ado-cobalamin). Also synthesizes adenosylcobalamin 5'-phosphate from adenosylcobinamide-GDP and alpha-ribazole 5'-phosphate.</text>
</comment>
<feature type="transmembrane region" description="Helical" evidence="19">
    <location>
        <begin position="57"/>
        <end position="76"/>
    </location>
</feature>
<comment type="pathway">
    <text evidence="3 19">Cofactor biosynthesis; adenosylcobalamin biosynthesis; adenosylcobalamin from cob(II)yrinate a,c-diamide: step 7/7.</text>
</comment>
<evidence type="ECO:0000256" key="19">
    <source>
        <dbReference type="HAMAP-Rule" id="MF_00719"/>
    </source>
</evidence>
<accession>A0A3G1B6B8</accession>
<dbReference type="Pfam" id="PF02654">
    <property type="entry name" value="CobS"/>
    <property type="match status" value="1"/>
</dbReference>
<evidence type="ECO:0000256" key="7">
    <source>
        <dbReference type="ARBA" id="ARBA00022475"/>
    </source>
</evidence>
<reference evidence="20 21" key="1">
    <citation type="journal article" date="2016" name="Sci. Rep.">
        <title>A novel ammonia-oxidizing archaeon from wastewater treatment plant: Its enrichment, physiological and genomic characteristics.</title>
        <authorList>
            <person name="Li Y."/>
            <person name="Ding K."/>
            <person name="Wen X."/>
            <person name="Zhang B."/>
            <person name="Shen B."/>
            <person name="Yang Y."/>
        </authorList>
    </citation>
    <scope>NUCLEOTIDE SEQUENCE [LARGE SCALE GENOMIC DNA]</scope>
    <source>
        <strain evidence="20 21">SAT1</strain>
    </source>
</reference>
<dbReference type="GO" id="GO:0008818">
    <property type="term" value="F:cobalamin 5'-phosphate synthase activity"/>
    <property type="evidence" value="ECO:0007669"/>
    <property type="project" value="UniProtKB-UniRule"/>
</dbReference>
<sequence length="241" mass="25354">MFRQAGSVFSFLTIIPTGSSDLQSVAKHMYLFPVIGIAIGLLLGAMGWGLSIFLEPLVVGLLVTAGLVLITGIHHTDGLSDFADGLMVRGTKEKKLEVMRDPKVGSAGIIGIVLYVAAVIIALSFMKGFELFHAILIGEVIAKFCMVLSASIGPSAWPGSNSTFIESMKDKKKLTLAIMITIGVIAIFQNYVGFVALGVGIAVTLVVVGVSRRSFGGISGDIMGAINELSRVSSFLVFASV</sequence>
<evidence type="ECO:0000256" key="12">
    <source>
        <dbReference type="ARBA" id="ARBA00022989"/>
    </source>
</evidence>
<dbReference type="Proteomes" id="UP000266745">
    <property type="component" value="Chromosome"/>
</dbReference>
<keyword evidence="9 19" id="KW-0808">Transferase</keyword>
<dbReference type="GeneID" id="24875700"/>
<evidence type="ECO:0000256" key="6">
    <source>
        <dbReference type="ARBA" id="ARBA00015850"/>
    </source>
</evidence>
<dbReference type="KEGG" id="tah:SU86_004720"/>
<feature type="transmembrane region" description="Helical" evidence="19">
    <location>
        <begin position="132"/>
        <end position="157"/>
    </location>
</feature>
<proteinExistence type="inferred from homology"/>
<feature type="transmembrane region" description="Helical" evidence="19">
    <location>
        <begin position="30"/>
        <end position="50"/>
    </location>
</feature>
<keyword evidence="7 19" id="KW-1003">Cell membrane</keyword>
<dbReference type="PANTHER" id="PTHR34148:SF1">
    <property type="entry name" value="ADENOSYLCOBINAMIDE-GDP RIBAZOLETRANSFERASE"/>
    <property type="match status" value="1"/>
</dbReference>
<keyword evidence="13 19" id="KW-0472">Membrane</keyword>
<evidence type="ECO:0000256" key="2">
    <source>
        <dbReference type="ARBA" id="ARBA00004651"/>
    </source>
</evidence>
<comment type="subcellular location">
    <subcellularLocation>
        <location evidence="2 19">Cell membrane</location>
        <topology evidence="2 19">Multi-pass membrane protein</topology>
    </subcellularLocation>
</comment>
<evidence type="ECO:0000256" key="8">
    <source>
        <dbReference type="ARBA" id="ARBA00022573"/>
    </source>
</evidence>
<evidence type="ECO:0000256" key="16">
    <source>
        <dbReference type="ARBA" id="ARBA00032853"/>
    </source>
</evidence>
<keyword evidence="12 19" id="KW-1133">Transmembrane helix</keyword>
<evidence type="ECO:0000313" key="21">
    <source>
        <dbReference type="Proteomes" id="UP000266745"/>
    </source>
</evidence>
<evidence type="ECO:0000313" key="20">
    <source>
        <dbReference type="EMBL" id="AJZ76645.1"/>
    </source>
</evidence>
<dbReference type="NCBIfam" id="TIGR00317">
    <property type="entry name" value="cobS"/>
    <property type="match status" value="1"/>
</dbReference>
<dbReference type="STRING" id="1603555.SU86_004720"/>
<evidence type="ECO:0000256" key="11">
    <source>
        <dbReference type="ARBA" id="ARBA00022842"/>
    </source>
</evidence>
<evidence type="ECO:0000256" key="18">
    <source>
        <dbReference type="ARBA" id="ARBA00049504"/>
    </source>
</evidence>
<dbReference type="AlphaFoldDB" id="A0A3G1B6B8"/>
<dbReference type="RefSeq" id="WP_048189384.1">
    <property type="nucleotide sequence ID" value="NZ_CP011097.1"/>
</dbReference>
<keyword evidence="10 19" id="KW-0812">Transmembrane</keyword>
<dbReference type="PANTHER" id="PTHR34148">
    <property type="entry name" value="ADENOSYLCOBINAMIDE-GDP RIBAZOLETRANSFERASE"/>
    <property type="match status" value="1"/>
</dbReference>
<gene>
    <name evidence="19" type="primary">cobS</name>
    <name evidence="20" type="ORF">SU86_004720</name>
</gene>
<keyword evidence="21" id="KW-1185">Reference proteome</keyword>
<evidence type="ECO:0000256" key="17">
    <source>
        <dbReference type="ARBA" id="ARBA00048623"/>
    </source>
</evidence>
<dbReference type="EMBL" id="CP011097">
    <property type="protein sequence ID" value="AJZ76645.1"/>
    <property type="molecule type" value="Genomic_DNA"/>
</dbReference>
<dbReference type="GO" id="GO:0051073">
    <property type="term" value="F:adenosylcobinamide-GDP ribazoletransferase activity"/>
    <property type="evidence" value="ECO:0007669"/>
    <property type="project" value="UniProtKB-UniRule"/>
</dbReference>
<dbReference type="GO" id="GO:0005886">
    <property type="term" value="C:plasma membrane"/>
    <property type="evidence" value="ECO:0007669"/>
    <property type="project" value="UniProtKB-SubCell"/>
</dbReference>
<evidence type="ECO:0000256" key="15">
    <source>
        <dbReference type="ARBA" id="ARBA00032605"/>
    </source>
</evidence>
<feature type="transmembrane region" description="Helical" evidence="19">
    <location>
        <begin position="104"/>
        <end position="125"/>
    </location>
</feature>
<evidence type="ECO:0000256" key="1">
    <source>
        <dbReference type="ARBA" id="ARBA00001946"/>
    </source>
</evidence>
<comment type="catalytic activity">
    <reaction evidence="17 19">
        <text>alpha-ribazole + adenosylcob(III)inamide-GDP = adenosylcob(III)alamin + GMP + H(+)</text>
        <dbReference type="Rhea" id="RHEA:16049"/>
        <dbReference type="ChEBI" id="CHEBI:10329"/>
        <dbReference type="ChEBI" id="CHEBI:15378"/>
        <dbReference type="ChEBI" id="CHEBI:18408"/>
        <dbReference type="ChEBI" id="CHEBI:58115"/>
        <dbReference type="ChEBI" id="CHEBI:60487"/>
        <dbReference type="EC" id="2.7.8.26"/>
    </reaction>
</comment>
<dbReference type="HAMAP" id="MF_00719">
    <property type="entry name" value="CobS"/>
    <property type="match status" value="1"/>
</dbReference>
<comment type="similarity">
    <text evidence="4 19">Belongs to the CobS family.</text>
</comment>
<evidence type="ECO:0000256" key="9">
    <source>
        <dbReference type="ARBA" id="ARBA00022679"/>
    </source>
</evidence>
<evidence type="ECO:0000256" key="13">
    <source>
        <dbReference type="ARBA" id="ARBA00023136"/>
    </source>
</evidence>
<evidence type="ECO:0000256" key="3">
    <source>
        <dbReference type="ARBA" id="ARBA00004663"/>
    </source>
</evidence>
<name>A0A3G1B6B8_9ARCH</name>
<dbReference type="UniPathway" id="UPA00148">
    <property type="reaction ID" value="UER00238"/>
</dbReference>